<dbReference type="Gene3D" id="3.40.50.300">
    <property type="entry name" value="P-loop containing nucleotide triphosphate hydrolases"/>
    <property type="match status" value="1"/>
</dbReference>
<dbReference type="PANTHER" id="PTHR43581">
    <property type="entry name" value="ATP/GTP PHOSPHATASE"/>
    <property type="match status" value="1"/>
</dbReference>
<feature type="non-terminal residue" evidence="2">
    <location>
        <position position="478"/>
    </location>
</feature>
<dbReference type="SUPFAM" id="SSF52540">
    <property type="entry name" value="P-loop containing nucleoside triphosphate hydrolases"/>
    <property type="match status" value="1"/>
</dbReference>
<evidence type="ECO:0000313" key="3">
    <source>
        <dbReference type="Proteomes" id="UP000316238"/>
    </source>
</evidence>
<reference evidence="2" key="1">
    <citation type="submission" date="2017-07" db="EMBL/GenBank/DDBJ databases">
        <title>The cable genome - Insights into the physiology and evolution of filamentous bacteria capable of sulfide oxidation via long distance electron transfer.</title>
        <authorList>
            <person name="Thorup C."/>
            <person name="Bjerg J.T."/>
            <person name="Schreiber L."/>
            <person name="Nielsen L.P."/>
            <person name="Kjeldsen K.U."/>
            <person name="Boesen T."/>
            <person name="Boggild A."/>
            <person name="Meysman F."/>
            <person name="Geelhoed J."/>
            <person name="Schramm A."/>
        </authorList>
    </citation>
    <scope>NUCLEOTIDE SEQUENCE [LARGE SCALE GENOMIC DNA]</scope>
    <source>
        <strain evidence="2">GS</strain>
    </source>
</reference>
<feature type="domain" description="Endonuclease GajA/Old nuclease/RecF-like AAA" evidence="1">
    <location>
        <begin position="1"/>
        <end position="391"/>
    </location>
</feature>
<organism evidence="2 3">
    <name type="scientific">Candidatus Electronema aureum</name>
    <dbReference type="NCBI Taxonomy" id="2005002"/>
    <lineage>
        <taxon>Bacteria</taxon>
        <taxon>Pseudomonadati</taxon>
        <taxon>Thermodesulfobacteriota</taxon>
        <taxon>Desulfobulbia</taxon>
        <taxon>Desulfobulbales</taxon>
        <taxon>Desulfobulbaceae</taxon>
        <taxon>Candidatus Electronema</taxon>
    </lineage>
</organism>
<sequence length="478" mass="55312">MKLISAHITNFRSVEDSNKFEIDDLTCLVGKNEAGKTAILQALYGIKPFGSFSYEKTRDYPRRYLARFNDLNKDGKSIVVETEWILSEEDIELVIERYGKNALENKTIKISKYIGREVQYWTIPCNTLECLNFLIHKYQLEELEKNPLKNASDAQTAIAILTELPQRSENLNNLLQELNSLEQHDFYREIIKILSKNMPKFFYTSHFDRMSGEISINRIQEDTQQQKISTSDRIFLDFLEYAGTSIEELRGAVRYEELKAKCEGASNEITDEIFQFWSQNEALRVIIDIGEGKDEDKAPFNKGTIVKIRIENTNHRVTVPLSERSAGFVWFFSFLSQFKQLKKTTGNAVILLDEPGLTLHGKAQSDLLRYIEERLLPEHQVIYTTHSPFMVPAERMANVRIVEDVIKHEGRKTIVLGTKVSSDVLAVDKETLFHYKVMVNHEWQSGRLPKKHIEFTIKNNIILKKLTSDLVSVFRGRM</sequence>
<proteinExistence type="predicted"/>
<evidence type="ECO:0000313" key="2">
    <source>
        <dbReference type="EMBL" id="TAA74498.1"/>
    </source>
</evidence>
<dbReference type="InterPro" id="IPR041685">
    <property type="entry name" value="AAA_GajA/Old/RecF-like"/>
</dbReference>
<name>A0A521G0F9_9BACT</name>
<accession>A0A521G0F9</accession>
<evidence type="ECO:0000259" key="1">
    <source>
        <dbReference type="Pfam" id="PF13175"/>
    </source>
</evidence>
<keyword evidence="3" id="KW-1185">Reference proteome</keyword>
<comment type="caution">
    <text evidence="2">The sequence shown here is derived from an EMBL/GenBank/DDBJ whole genome shotgun (WGS) entry which is preliminary data.</text>
</comment>
<dbReference type="AlphaFoldDB" id="A0A521G0F9"/>
<dbReference type="EMBL" id="NQJD01000024">
    <property type="protein sequence ID" value="TAA74498.1"/>
    <property type="molecule type" value="Genomic_DNA"/>
</dbReference>
<gene>
    <name evidence="2" type="ORF">CDV28_1241</name>
</gene>
<dbReference type="PANTHER" id="PTHR43581:SF4">
    <property type="entry name" value="ATP_GTP PHOSPHATASE"/>
    <property type="match status" value="1"/>
</dbReference>
<dbReference type="Proteomes" id="UP000316238">
    <property type="component" value="Unassembled WGS sequence"/>
</dbReference>
<protein>
    <submittedName>
        <fullName evidence="2">AAA ATPase domain-containing protein</fullName>
    </submittedName>
</protein>
<dbReference type="InterPro" id="IPR051396">
    <property type="entry name" value="Bact_Antivir_Def_Nuclease"/>
</dbReference>
<dbReference type="InterPro" id="IPR027417">
    <property type="entry name" value="P-loop_NTPase"/>
</dbReference>
<dbReference type="Pfam" id="PF13175">
    <property type="entry name" value="AAA_15"/>
    <property type="match status" value="1"/>
</dbReference>